<keyword evidence="3" id="KW-0804">Transcription</keyword>
<dbReference type="SUPFAM" id="SSF46689">
    <property type="entry name" value="Homeodomain-like"/>
    <property type="match status" value="1"/>
</dbReference>
<evidence type="ECO:0000256" key="2">
    <source>
        <dbReference type="ARBA" id="ARBA00023125"/>
    </source>
</evidence>
<feature type="DNA-binding region" description="H-T-H motif" evidence="4">
    <location>
        <begin position="69"/>
        <end position="88"/>
    </location>
</feature>
<feature type="domain" description="HTH tetR-type" evidence="5">
    <location>
        <begin position="46"/>
        <end position="106"/>
    </location>
</feature>
<organism evidence="6 7">
    <name type="scientific">Myroides odoratimimus CIP 101113</name>
    <dbReference type="NCBI Taxonomy" id="883154"/>
    <lineage>
        <taxon>Bacteria</taxon>
        <taxon>Pseudomonadati</taxon>
        <taxon>Bacteroidota</taxon>
        <taxon>Flavobacteriia</taxon>
        <taxon>Flavobacteriales</taxon>
        <taxon>Flavobacteriaceae</taxon>
        <taxon>Myroides</taxon>
    </lineage>
</organism>
<dbReference type="EMBL" id="AGEE01000009">
    <property type="protein sequence ID" value="EHO13704.1"/>
    <property type="molecule type" value="Genomic_DNA"/>
</dbReference>
<reference evidence="6 7" key="1">
    <citation type="submission" date="2011-11" db="EMBL/GenBank/DDBJ databases">
        <title>The Genome Sequence of Myroides odoratimimus CIP 101113.</title>
        <authorList>
            <person name="Earl A."/>
            <person name="Ward D."/>
            <person name="Feldgarden M."/>
            <person name="Gevers D."/>
            <person name="Huys G."/>
            <person name="Young S.K."/>
            <person name="Zeng Q."/>
            <person name="Gargeya S."/>
            <person name="Fitzgerald M."/>
            <person name="Haas B."/>
            <person name="Abouelleil A."/>
            <person name="Alvarado L."/>
            <person name="Arachchi H.M."/>
            <person name="Berlin A."/>
            <person name="Brown A."/>
            <person name="Chapman S.B."/>
            <person name="Chen Z."/>
            <person name="Dunbar C."/>
            <person name="Freedman E."/>
            <person name="Gearin G."/>
            <person name="Goldberg J."/>
            <person name="Griggs A."/>
            <person name="Gujja S."/>
            <person name="Heiman D."/>
            <person name="Howarth C."/>
            <person name="Larson L."/>
            <person name="Lui A."/>
            <person name="MacDonald P.J.P."/>
            <person name="Montmayeur A."/>
            <person name="Murphy C."/>
            <person name="Neiman D."/>
            <person name="Pearson M."/>
            <person name="Priest M."/>
            <person name="Roberts A."/>
            <person name="Saif S."/>
            <person name="Shea T."/>
            <person name="Shenoy N."/>
            <person name="Sisk P."/>
            <person name="Stolte C."/>
            <person name="Sykes S."/>
            <person name="Wortman J."/>
            <person name="Nusbaum C."/>
            <person name="Birren B."/>
        </authorList>
    </citation>
    <scope>NUCLEOTIDE SEQUENCE [LARGE SCALE GENOMIC DNA]</scope>
    <source>
        <strain evidence="6 7">CIP 101113</strain>
    </source>
</reference>
<evidence type="ECO:0000256" key="4">
    <source>
        <dbReference type="PROSITE-ProRule" id="PRU00335"/>
    </source>
</evidence>
<comment type="caution">
    <text evidence="6">The sequence shown here is derived from an EMBL/GenBank/DDBJ whole genome shotgun (WGS) entry which is preliminary data.</text>
</comment>
<dbReference type="GO" id="GO:0003677">
    <property type="term" value="F:DNA binding"/>
    <property type="evidence" value="ECO:0007669"/>
    <property type="project" value="UniProtKB-UniRule"/>
</dbReference>
<dbReference type="Pfam" id="PF00440">
    <property type="entry name" value="TetR_N"/>
    <property type="match status" value="1"/>
</dbReference>
<gene>
    <name evidence="6" type="ORF">HMPREF9715_01242</name>
</gene>
<protein>
    <recommendedName>
        <fullName evidence="5">HTH tetR-type domain-containing protein</fullName>
    </recommendedName>
</protein>
<sequence>MRWEKMATNVLKCPQMTYLDQKLIYKKGKTDRLVCFYFYLCFMKNNSPKERVLEAATLLFHQYGYNSTGINAVIEEAKVAKSSFYDHYKTKDDLAVAYLKARHDYWFIGLTAGVEKMRTVKERIIAAFTYIIEMNEKEGYRGCAFLNMLSELPEHKGKIYDVIHQHKTELQAYFKALVTDENRAFMLYMLFEAGLTESQVYQNSACVKKTIELLKQDLI</sequence>
<evidence type="ECO:0000313" key="6">
    <source>
        <dbReference type="EMBL" id="EHO13704.1"/>
    </source>
</evidence>
<dbReference type="Gene3D" id="1.10.357.10">
    <property type="entry name" value="Tetracycline Repressor, domain 2"/>
    <property type="match status" value="1"/>
</dbReference>
<dbReference type="InterPro" id="IPR036271">
    <property type="entry name" value="Tet_transcr_reg_TetR-rel_C_sf"/>
</dbReference>
<dbReference type="PROSITE" id="PS50977">
    <property type="entry name" value="HTH_TETR_2"/>
    <property type="match status" value="1"/>
</dbReference>
<dbReference type="InterPro" id="IPR009057">
    <property type="entry name" value="Homeodomain-like_sf"/>
</dbReference>
<dbReference type="Proteomes" id="UP000004834">
    <property type="component" value="Unassembled WGS sequence"/>
</dbReference>
<evidence type="ECO:0000313" key="7">
    <source>
        <dbReference type="Proteomes" id="UP000004834"/>
    </source>
</evidence>
<name>A0AAV3F570_9FLAO</name>
<dbReference type="PRINTS" id="PR00455">
    <property type="entry name" value="HTHTETR"/>
</dbReference>
<evidence type="ECO:0000256" key="1">
    <source>
        <dbReference type="ARBA" id="ARBA00023015"/>
    </source>
</evidence>
<dbReference type="PANTHER" id="PTHR47506:SF1">
    <property type="entry name" value="HTH-TYPE TRANSCRIPTIONAL REGULATOR YJDC"/>
    <property type="match status" value="1"/>
</dbReference>
<dbReference type="InterPro" id="IPR001647">
    <property type="entry name" value="HTH_TetR"/>
</dbReference>
<keyword evidence="2 4" id="KW-0238">DNA-binding</keyword>
<evidence type="ECO:0000259" key="5">
    <source>
        <dbReference type="PROSITE" id="PS50977"/>
    </source>
</evidence>
<accession>A0AAV3F570</accession>
<dbReference type="SUPFAM" id="SSF48498">
    <property type="entry name" value="Tetracyclin repressor-like, C-terminal domain"/>
    <property type="match status" value="1"/>
</dbReference>
<dbReference type="AlphaFoldDB" id="A0AAV3F570"/>
<proteinExistence type="predicted"/>
<dbReference type="PANTHER" id="PTHR47506">
    <property type="entry name" value="TRANSCRIPTIONAL REGULATORY PROTEIN"/>
    <property type="match status" value="1"/>
</dbReference>
<keyword evidence="1" id="KW-0805">Transcription regulation</keyword>
<evidence type="ECO:0000256" key="3">
    <source>
        <dbReference type="ARBA" id="ARBA00023163"/>
    </source>
</evidence>